<evidence type="ECO:0000313" key="14">
    <source>
        <dbReference type="Proteomes" id="UP000016932"/>
    </source>
</evidence>
<evidence type="ECO:0000256" key="8">
    <source>
        <dbReference type="ARBA" id="ARBA00023065"/>
    </source>
</evidence>
<evidence type="ECO:0000256" key="3">
    <source>
        <dbReference type="ARBA" id="ARBA00022448"/>
    </source>
</evidence>
<dbReference type="InterPro" id="IPR051410">
    <property type="entry name" value="Ferric/Cupric_Reductase"/>
</dbReference>
<dbReference type="InterPro" id="IPR039261">
    <property type="entry name" value="FNR_nucleotide-bd"/>
</dbReference>
<dbReference type="Pfam" id="PF01794">
    <property type="entry name" value="Ferric_reduct"/>
    <property type="match status" value="1"/>
</dbReference>
<keyword evidence="8" id="KW-0406">Ion transport</keyword>
<evidence type="ECO:0000256" key="1">
    <source>
        <dbReference type="ARBA" id="ARBA00004141"/>
    </source>
</evidence>
<dbReference type="HOGENOM" id="CLU_010365_1_1_1"/>
<dbReference type="Pfam" id="PF08030">
    <property type="entry name" value="NAD_binding_6"/>
    <property type="match status" value="1"/>
</dbReference>
<keyword evidence="5" id="KW-0249">Electron transport</keyword>
<sequence>AIQLSRYVADRTGVLSLANVPLIWIFSARNDPLMWLTGWSYATFNRFHRWVARLSFVLAFVHSVAYSVNFGYYPGEYTESWKEQYFYCGGIATTIMAIILGASIWYIREKTYEAFLLSHIGMAVIFLVTLWYHVEVDPGVFTGWLWPCVAVWIFDRLLRIVRIARIHIRARSMNAIATYDQDSELIRLDVTGLFPKKTSILSPGLYYYIYIPSALRFYESHPFTICSWNSNTSSLPPSPTINDKEIAKTTTTNDTSISHTFLIRPYTSFTNRLLTHIKTKPSPLKIPILLEGPYGTPINLRTYTNILILCGGSGITAAISHTYSSLPTKAKILVIWSIPQRHLVEDIYAKELRSASSHPTNFNLKVYLTGGAGVVHEEDVEKKGGVAEKMDGCGYEVYHGRPPILEVMRSVRKEATRNLAIVTCGTTGFADSCREAVCELLGERDGVEVGYYNETMLW</sequence>
<organism evidence="13 14">
    <name type="scientific">Pseudocercospora fijiensis (strain CIRAD86)</name>
    <name type="common">Black leaf streak disease fungus</name>
    <name type="synonym">Mycosphaerella fijiensis</name>
    <dbReference type="NCBI Taxonomy" id="383855"/>
    <lineage>
        <taxon>Eukaryota</taxon>
        <taxon>Fungi</taxon>
        <taxon>Dikarya</taxon>
        <taxon>Ascomycota</taxon>
        <taxon>Pezizomycotina</taxon>
        <taxon>Dothideomycetes</taxon>
        <taxon>Dothideomycetidae</taxon>
        <taxon>Mycosphaerellales</taxon>
        <taxon>Mycosphaerellaceae</taxon>
        <taxon>Pseudocercospora</taxon>
    </lineage>
</organism>
<feature type="transmembrane region" description="Helical" evidence="11">
    <location>
        <begin position="114"/>
        <end position="132"/>
    </location>
</feature>
<reference evidence="13 14" key="1">
    <citation type="journal article" date="2012" name="PLoS Pathog.">
        <title>Diverse lifestyles and strategies of plant pathogenesis encoded in the genomes of eighteen Dothideomycetes fungi.</title>
        <authorList>
            <person name="Ohm R.A."/>
            <person name="Feau N."/>
            <person name="Henrissat B."/>
            <person name="Schoch C.L."/>
            <person name="Horwitz B.A."/>
            <person name="Barry K.W."/>
            <person name="Condon B.J."/>
            <person name="Copeland A.C."/>
            <person name="Dhillon B."/>
            <person name="Glaser F."/>
            <person name="Hesse C.N."/>
            <person name="Kosti I."/>
            <person name="LaButti K."/>
            <person name="Lindquist E.A."/>
            <person name="Lucas S."/>
            <person name="Salamov A.A."/>
            <person name="Bradshaw R.E."/>
            <person name="Ciuffetti L."/>
            <person name="Hamelin R.C."/>
            <person name="Kema G.H.J."/>
            <person name="Lawrence C."/>
            <person name="Scott J.A."/>
            <person name="Spatafora J.W."/>
            <person name="Turgeon B.G."/>
            <person name="de Wit P.J.G.M."/>
            <person name="Zhong S."/>
            <person name="Goodwin S.B."/>
            <person name="Grigoriev I.V."/>
        </authorList>
    </citation>
    <scope>NUCLEOTIDE SEQUENCE [LARGE SCALE GENOMIC DNA]</scope>
    <source>
        <strain evidence="13 14">CIRAD86</strain>
    </source>
</reference>
<dbReference type="GO" id="GO:0000293">
    <property type="term" value="F:ferric-chelate reductase activity"/>
    <property type="evidence" value="ECO:0007669"/>
    <property type="project" value="UniProtKB-ARBA"/>
</dbReference>
<dbReference type="Gene3D" id="3.40.50.80">
    <property type="entry name" value="Nucleotide-binding domain of ferredoxin-NADP reductase (FNR) module"/>
    <property type="match status" value="1"/>
</dbReference>
<accession>M3A651</accession>
<dbReference type="OrthoDB" id="167398at2759"/>
<dbReference type="Pfam" id="PF08022">
    <property type="entry name" value="FAD_binding_8"/>
    <property type="match status" value="1"/>
</dbReference>
<name>M3A651_PSEFD</name>
<dbReference type="KEGG" id="pfj:MYCFIDRAFT_117975"/>
<evidence type="ECO:0000256" key="4">
    <source>
        <dbReference type="ARBA" id="ARBA00022692"/>
    </source>
</evidence>
<dbReference type="InterPro" id="IPR017927">
    <property type="entry name" value="FAD-bd_FR_type"/>
</dbReference>
<keyword evidence="6 11" id="KW-1133">Transmembrane helix</keyword>
<dbReference type="CDD" id="cd06186">
    <property type="entry name" value="NOX_Duox_like_FAD_NADP"/>
    <property type="match status" value="1"/>
</dbReference>
<dbReference type="SFLD" id="SFLDS00052">
    <property type="entry name" value="Ferric_Reductase_Domain"/>
    <property type="match status" value="1"/>
</dbReference>
<dbReference type="InterPro" id="IPR013121">
    <property type="entry name" value="Fe_red_NAD-bd_6"/>
</dbReference>
<evidence type="ECO:0000313" key="13">
    <source>
        <dbReference type="EMBL" id="EME80091.1"/>
    </source>
</evidence>
<dbReference type="InterPro" id="IPR013112">
    <property type="entry name" value="FAD-bd_8"/>
</dbReference>
<keyword evidence="14" id="KW-1185">Reference proteome</keyword>
<keyword evidence="4 11" id="KW-0812">Transmembrane</keyword>
<feature type="non-terminal residue" evidence="13">
    <location>
        <position position="458"/>
    </location>
</feature>
<dbReference type="GO" id="GO:0006826">
    <property type="term" value="P:iron ion transport"/>
    <property type="evidence" value="ECO:0007669"/>
    <property type="project" value="TreeGrafter"/>
</dbReference>
<keyword evidence="9 11" id="KW-0472">Membrane</keyword>
<evidence type="ECO:0000256" key="7">
    <source>
        <dbReference type="ARBA" id="ARBA00023002"/>
    </source>
</evidence>
<evidence type="ECO:0000256" key="10">
    <source>
        <dbReference type="ARBA" id="ARBA00023180"/>
    </source>
</evidence>
<evidence type="ECO:0000256" key="11">
    <source>
        <dbReference type="SAM" id="Phobius"/>
    </source>
</evidence>
<proteinExistence type="inferred from homology"/>
<dbReference type="SUPFAM" id="SSF52343">
    <property type="entry name" value="Ferredoxin reductase-like, C-terminal NADP-linked domain"/>
    <property type="match status" value="1"/>
</dbReference>
<dbReference type="PROSITE" id="PS51384">
    <property type="entry name" value="FAD_FR"/>
    <property type="match status" value="1"/>
</dbReference>
<keyword evidence="7" id="KW-0560">Oxidoreductase</keyword>
<dbReference type="GO" id="GO:0015677">
    <property type="term" value="P:copper ion import"/>
    <property type="evidence" value="ECO:0007669"/>
    <property type="project" value="TreeGrafter"/>
</dbReference>
<dbReference type="PANTHER" id="PTHR32361">
    <property type="entry name" value="FERRIC/CUPRIC REDUCTASE TRANSMEMBRANE COMPONENT"/>
    <property type="match status" value="1"/>
</dbReference>
<evidence type="ECO:0000259" key="12">
    <source>
        <dbReference type="PROSITE" id="PS51384"/>
    </source>
</evidence>
<keyword evidence="3" id="KW-0813">Transport</keyword>
<feature type="transmembrane region" description="Helical" evidence="11">
    <location>
        <begin position="50"/>
        <end position="72"/>
    </location>
</feature>
<evidence type="ECO:0000256" key="2">
    <source>
        <dbReference type="ARBA" id="ARBA00006278"/>
    </source>
</evidence>
<gene>
    <name evidence="13" type="ORF">MYCFIDRAFT_117975</name>
</gene>
<dbReference type="GeneID" id="19330344"/>
<dbReference type="EMBL" id="KB446561">
    <property type="protein sequence ID" value="EME80091.1"/>
    <property type="molecule type" value="Genomic_DNA"/>
</dbReference>
<keyword evidence="10" id="KW-0325">Glycoprotein</keyword>
<feature type="transmembrane region" description="Helical" evidence="11">
    <location>
        <begin position="84"/>
        <end position="107"/>
    </location>
</feature>
<dbReference type="InterPro" id="IPR013130">
    <property type="entry name" value="Fe3_Rdtase_TM_dom"/>
</dbReference>
<dbReference type="GO" id="GO:0005886">
    <property type="term" value="C:plasma membrane"/>
    <property type="evidence" value="ECO:0007669"/>
    <property type="project" value="TreeGrafter"/>
</dbReference>
<dbReference type="RefSeq" id="XP_007929146.1">
    <property type="nucleotide sequence ID" value="XM_007930955.2"/>
</dbReference>
<dbReference type="GO" id="GO:0006879">
    <property type="term" value="P:intracellular iron ion homeostasis"/>
    <property type="evidence" value="ECO:0007669"/>
    <property type="project" value="TreeGrafter"/>
</dbReference>
<dbReference type="Proteomes" id="UP000016932">
    <property type="component" value="Unassembled WGS sequence"/>
</dbReference>
<evidence type="ECO:0000256" key="5">
    <source>
        <dbReference type="ARBA" id="ARBA00022982"/>
    </source>
</evidence>
<evidence type="ECO:0000256" key="6">
    <source>
        <dbReference type="ARBA" id="ARBA00022989"/>
    </source>
</evidence>
<feature type="non-terminal residue" evidence="13">
    <location>
        <position position="1"/>
    </location>
</feature>
<dbReference type="AlphaFoldDB" id="M3A651"/>
<evidence type="ECO:0000256" key="9">
    <source>
        <dbReference type="ARBA" id="ARBA00023136"/>
    </source>
</evidence>
<protein>
    <recommendedName>
        <fullName evidence="12">FAD-binding FR-type domain-containing protein</fullName>
    </recommendedName>
</protein>
<dbReference type="VEuPathDB" id="FungiDB:MYCFIDRAFT_117975"/>
<comment type="similarity">
    <text evidence="2">Belongs to the ferric reductase (FRE) family.</text>
</comment>
<comment type="subcellular location">
    <subcellularLocation>
        <location evidence="1">Membrane</location>
        <topology evidence="1">Multi-pass membrane protein</topology>
    </subcellularLocation>
</comment>
<dbReference type="SFLD" id="SFLDG01168">
    <property type="entry name" value="Ferric_reductase_subgroup_(FRE"/>
    <property type="match status" value="1"/>
</dbReference>
<feature type="domain" description="FAD-binding FR-type" evidence="12">
    <location>
        <begin position="153"/>
        <end position="300"/>
    </location>
</feature>
<dbReference type="PANTHER" id="PTHR32361:SF9">
    <property type="entry name" value="FERRIC REDUCTASE TRANSMEMBRANE COMPONENT 3-RELATED"/>
    <property type="match status" value="1"/>
</dbReference>
<dbReference type="eggNOG" id="KOG0039">
    <property type="taxonomic scope" value="Eukaryota"/>
</dbReference>